<organism evidence="1 2">
    <name type="scientific">Diaporthe vaccinii</name>
    <dbReference type="NCBI Taxonomy" id="105482"/>
    <lineage>
        <taxon>Eukaryota</taxon>
        <taxon>Fungi</taxon>
        <taxon>Dikarya</taxon>
        <taxon>Ascomycota</taxon>
        <taxon>Pezizomycotina</taxon>
        <taxon>Sordariomycetes</taxon>
        <taxon>Sordariomycetidae</taxon>
        <taxon>Diaporthales</taxon>
        <taxon>Diaporthaceae</taxon>
        <taxon>Diaporthe</taxon>
        <taxon>Diaporthe eres species complex</taxon>
    </lineage>
</organism>
<keyword evidence="2" id="KW-1185">Reference proteome</keyword>
<evidence type="ECO:0000313" key="1">
    <source>
        <dbReference type="EMBL" id="KAL2272840.1"/>
    </source>
</evidence>
<dbReference type="PANTHER" id="PTHR38886:SF1">
    <property type="entry name" value="NACHT-NTPASE AND P-LOOP NTPASES N-TERMINAL DOMAIN-CONTAINING PROTEIN"/>
    <property type="match status" value="1"/>
</dbReference>
<dbReference type="Proteomes" id="UP001600888">
    <property type="component" value="Unassembled WGS sequence"/>
</dbReference>
<reference evidence="1 2" key="1">
    <citation type="submission" date="2024-03" db="EMBL/GenBank/DDBJ databases">
        <title>A high-quality draft genome sequence of Diaporthe vaccinii, a causative agent of upright dieback and viscid rot disease in cranberry plants.</title>
        <authorList>
            <person name="Sarrasin M."/>
            <person name="Lang B.F."/>
            <person name="Burger G."/>
        </authorList>
    </citation>
    <scope>NUCLEOTIDE SEQUENCE [LARGE SCALE GENOMIC DNA]</scope>
    <source>
        <strain evidence="1 2">IS7</strain>
    </source>
</reference>
<evidence type="ECO:0008006" key="3">
    <source>
        <dbReference type="Google" id="ProtNLM"/>
    </source>
</evidence>
<sequence>MSLSSPISVGDAIALSNVAWNIAKTFLPGATDAMNDFKELHGLLCSLTNALRLVGETFRLEHKGPGSEGVADAPDHSNDTVSIISETLSHCNDILGDLKRFIETYSTLDQQPDSALDMSSARGRNWQAQMKRSWKKLLWTAEGDNISGLKQSLTVHIQTLNLAIATTNSERLGEIFDWLKANLKSQEKSQDDSAASLADDIHDLSLVKDSFSFKLFGEGQPGGNMEEHLLCPEASLANIEPFSAEGYPSTRGAVFECLCSRNRHECAAYTLLPTSNFVKVIGASSHLVWQIYLQKLSSRRPISVLVRRLAPKYIAKFKKWADQLALFQATRPENTNVRNTFISSSARTVSVLHMKSDASRYARKLLGVSFSADEKCLMLGRMTTLQILHHRTLIKDAVPDSREGMGRSPHLLPQRHITVVMHSEPTIESGVGKKYTIQVKYNTKFFVTDKPRFITMHDVLCTEEGLGSSTAHDPVAFSEVAFEFADSLLAKSFVSDLKHAKQLLCLQYLTGQRWGEQLMIRRDLPGDCFIGHLVLSEAEFKLVVDSESGRFRIVLLRGDHTAAVCFDLQRRVLQEGLVRNASIISNSRPAWFMDIDETRIHIVRQESGIDPLLVFSKGYRPSFRIKDGEGGKDSEHFAR</sequence>
<comment type="caution">
    <text evidence="1">The sequence shown here is derived from an EMBL/GenBank/DDBJ whole genome shotgun (WGS) entry which is preliminary data.</text>
</comment>
<dbReference type="EMBL" id="JBAWTH010000213">
    <property type="protein sequence ID" value="KAL2272840.1"/>
    <property type="molecule type" value="Genomic_DNA"/>
</dbReference>
<dbReference type="PANTHER" id="PTHR38886">
    <property type="entry name" value="SESA DOMAIN-CONTAINING PROTEIN"/>
    <property type="match status" value="1"/>
</dbReference>
<name>A0ABR4DR10_9PEZI</name>
<gene>
    <name evidence="1" type="ORF">FJTKL_05958</name>
</gene>
<proteinExistence type="predicted"/>
<evidence type="ECO:0000313" key="2">
    <source>
        <dbReference type="Proteomes" id="UP001600888"/>
    </source>
</evidence>
<protein>
    <recommendedName>
        <fullName evidence="3">Fungal N-terminal domain-containing protein</fullName>
    </recommendedName>
</protein>
<accession>A0ABR4DR10</accession>